<dbReference type="CDD" id="cd00063">
    <property type="entry name" value="FN3"/>
    <property type="match status" value="1"/>
</dbReference>
<evidence type="ECO:0000313" key="3">
    <source>
        <dbReference type="Proteomes" id="UP001061361"/>
    </source>
</evidence>
<accession>A0ABN6RYD0</accession>
<dbReference type="EMBL" id="AP026708">
    <property type="protein sequence ID" value="BDQ34446.1"/>
    <property type="molecule type" value="Genomic_DNA"/>
</dbReference>
<dbReference type="Proteomes" id="UP001061361">
    <property type="component" value="Chromosome"/>
</dbReference>
<name>A0ABN6RYD0_9BACT</name>
<keyword evidence="1" id="KW-0812">Transmembrane</keyword>
<feature type="transmembrane region" description="Helical" evidence="1">
    <location>
        <begin position="45"/>
        <end position="64"/>
    </location>
</feature>
<dbReference type="InterPro" id="IPR003961">
    <property type="entry name" value="FN3_dom"/>
</dbReference>
<keyword evidence="1" id="KW-1133">Transmembrane helix</keyword>
<feature type="transmembrane region" description="Helical" evidence="1">
    <location>
        <begin position="20"/>
        <end position="38"/>
    </location>
</feature>
<gene>
    <name evidence="2" type="ORF">JCM14722_19880</name>
</gene>
<proteinExistence type="predicted"/>
<dbReference type="InterPro" id="IPR013783">
    <property type="entry name" value="Ig-like_fold"/>
</dbReference>
<sequence length="616" mass="67859">MTLEDILERVKNSNTQVVKYGYAVYVLFSIAVAVLSWAKGASLGRLFFVVILLMGLAGSAWAFQQMTTAKTVFWRYLGFVFGGCSLLCILFIFVVSSYFLVTGKPDSLRHLLGIDPPTVVSITNLRLESKGKEFITLSWDAYAGKAEEILLKHKRCDLHKFQEIILPTDAVQFSLPSVEPNKKYRFILYARSGELLSNPAQLIVSTDADKKYLGKEAEYEIFYTGRIDANDRANDDNGLLYYRCDADLWVYEGKVVDGNPSGKGRLTQRIDCGISFCETSFSSPGQFSGYCRLALRDPRIDFVGDSEQYFGCIEINGNVLTKSTPSRPNANLRVGPFTVVLDGEVDIDAGNSKRIEGVVTAGKFSGVITQKTDNYESIYRYLDGEKQLGYYINLGHTLGVVGSTYEPGSDHDIKLLFNGTTVRYGLFRGSTMPYTGYNFAWNLVSGRMWATSSRNGNDTDLSPVGGMSGLCANEEHFGLAENGANPNEVGSWKLDCGSIYHDDQKVGIECTLESEMAQVSIVATKMIDSYPEFIISTGGHASNLMSIDIDGQTFSGPSLNYAIKKAAPLALARMAFASQITNTTQGLSTSLDGVDKLIAILFGRLYYCTGPYYMDD</sequence>
<keyword evidence="1" id="KW-0472">Membrane</keyword>
<dbReference type="Gene3D" id="2.60.40.10">
    <property type="entry name" value="Immunoglobulins"/>
    <property type="match status" value="1"/>
</dbReference>
<dbReference type="InterPro" id="IPR036116">
    <property type="entry name" value="FN3_sf"/>
</dbReference>
<keyword evidence="3" id="KW-1185">Reference proteome</keyword>
<reference evidence="2" key="1">
    <citation type="submission" date="2022-08" db="EMBL/GenBank/DDBJ databases">
        <title>Genome Sequence of the sulphate-reducing bacterium, Pseudodesulfovibrio portus JCM14722.</title>
        <authorList>
            <person name="Kondo R."/>
            <person name="Kataoka T."/>
        </authorList>
    </citation>
    <scope>NUCLEOTIDE SEQUENCE</scope>
    <source>
        <strain evidence="2">JCM 14722</strain>
    </source>
</reference>
<dbReference type="SUPFAM" id="SSF49265">
    <property type="entry name" value="Fibronectin type III"/>
    <property type="match status" value="1"/>
</dbReference>
<evidence type="ECO:0008006" key="4">
    <source>
        <dbReference type="Google" id="ProtNLM"/>
    </source>
</evidence>
<evidence type="ECO:0000256" key="1">
    <source>
        <dbReference type="SAM" id="Phobius"/>
    </source>
</evidence>
<organism evidence="2 3">
    <name type="scientific">Pseudodesulfovibrio portus</name>
    <dbReference type="NCBI Taxonomy" id="231439"/>
    <lineage>
        <taxon>Bacteria</taxon>
        <taxon>Pseudomonadati</taxon>
        <taxon>Thermodesulfobacteriota</taxon>
        <taxon>Desulfovibrionia</taxon>
        <taxon>Desulfovibrionales</taxon>
        <taxon>Desulfovibrionaceae</taxon>
    </lineage>
</organism>
<evidence type="ECO:0000313" key="2">
    <source>
        <dbReference type="EMBL" id="BDQ34446.1"/>
    </source>
</evidence>
<dbReference type="RefSeq" id="WP_264981354.1">
    <property type="nucleotide sequence ID" value="NZ_AP026708.1"/>
</dbReference>
<feature type="transmembrane region" description="Helical" evidence="1">
    <location>
        <begin position="76"/>
        <end position="101"/>
    </location>
</feature>
<protein>
    <recommendedName>
        <fullName evidence="4">Fibronectin type-III domain-containing protein</fullName>
    </recommendedName>
</protein>